<dbReference type="InterPro" id="IPR009057">
    <property type="entry name" value="Homeodomain-like_sf"/>
</dbReference>
<dbReference type="RefSeq" id="WP_275817584.1">
    <property type="nucleotide sequence ID" value="NZ_BAAANM010000006.1"/>
</dbReference>
<feature type="region of interest" description="Disordered" evidence="5">
    <location>
        <begin position="205"/>
        <end position="230"/>
    </location>
</feature>
<gene>
    <name evidence="7" type="ORF">P2L57_23085</name>
</gene>
<evidence type="ECO:0000256" key="4">
    <source>
        <dbReference type="PROSITE-ProRule" id="PRU00335"/>
    </source>
</evidence>
<dbReference type="PROSITE" id="PS50977">
    <property type="entry name" value="HTH_TETR_2"/>
    <property type="match status" value="1"/>
</dbReference>
<keyword evidence="3" id="KW-0804">Transcription</keyword>
<dbReference type="SUPFAM" id="SSF46689">
    <property type="entry name" value="Homeodomain-like"/>
    <property type="match status" value="1"/>
</dbReference>
<dbReference type="PRINTS" id="PR00455">
    <property type="entry name" value="HTHTETR"/>
</dbReference>
<keyword evidence="8" id="KW-1185">Reference proteome</keyword>
<dbReference type="InterPro" id="IPR047923">
    <property type="entry name" value="ArpA-like"/>
</dbReference>
<dbReference type="Pfam" id="PF00440">
    <property type="entry name" value="TetR_N"/>
    <property type="match status" value="1"/>
</dbReference>
<comment type="caution">
    <text evidence="7">The sequence shown here is derived from an EMBL/GenBank/DDBJ whole genome shotgun (WGS) entry which is preliminary data.</text>
</comment>
<evidence type="ECO:0000256" key="2">
    <source>
        <dbReference type="ARBA" id="ARBA00023125"/>
    </source>
</evidence>
<dbReference type="Proteomes" id="UP001220022">
    <property type="component" value="Unassembled WGS sequence"/>
</dbReference>
<proteinExistence type="predicted"/>
<dbReference type="NCBIfam" id="NF041196">
    <property type="entry name" value="ScbR_bind_reg"/>
    <property type="match status" value="1"/>
</dbReference>
<keyword evidence="1" id="KW-0805">Transcription regulation</keyword>
<accession>A0ABT5Z3V2</accession>
<dbReference type="PANTHER" id="PTHR30055:SF234">
    <property type="entry name" value="HTH-TYPE TRANSCRIPTIONAL REGULATOR BETI"/>
    <property type="match status" value="1"/>
</dbReference>
<feature type="domain" description="HTH tetR-type" evidence="6">
    <location>
        <begin position="8"/>
        <end position="68"/>
    </location>
</feature>
<keyword evidence="2 4" id="KW-0238">DNA-binding</keyword>
<dbReference type="InterPro" id="IPR036271">
    <property type="entry name" value="Tet_transcr_reg_TetR-rel_C_sf"/>
</dbReference>
<dbReference type="SUPFAM" id="SSF48498">
    <property type="entry name" value="Tetracyclin repressor-like, C-terminal domain"/>
    <property type="match status" value="1"/>
</dbReference>
<dbReference type="PANTHER" id="PTHR30055">
    <property type="entry name" value="HTH-TYPE TRANSCRIPTIONAL REGULATOR RUTR"/>
    <property type="match status" value="1"/>
</dbReference>
<organism evidence="7 8">
    <name type="scientific">Streptantibioticus ferralitis</name>
    <dbReference type="NCBI Taxonomy" id="236510"/>
    <lineage>
        <taxon>Bacteria</taxon>
        <taxon>Bacillati</taxon>
        <taxon>Actinomycetota</taxon>
        <taxon>Actinomycetes</taxon>
        <taxon>Kitasatosporales</taxon>
        <taxon>Streptomycetaceae</taxon>
        <taxon>Streptantibioticus</taxon>
    </lineage>
</organism>
<dbReference type="Gene3D" id="1.10.357.10">
    <property type="entry name" value="Tetracycline Repressor, domain 2"/>
    <property type="match status" value="1"/>
</dbReference>
<dbReference type="InterPro" id="IPR001647">
    <property type="entry name" value="HTH_TetR"/>
</dbReference>
<evidence type="ECO:0000259" key="6">
    <source>
        <dbReference type="PROSITE" id="PS50977"/>
    </source>
</evidence>
<reference evidence="7 8" key="1">
    <citation type="submission" date="2023-03" db="EMBL/GenBank/DDBJ databases">
        <title>Draft genome sequence of type strain Streptomyces ferralitis JCM 14344.</title>
        <authorList>
            <person name="Klaysubun C."/>
            <person name="Duangmal K."/>
        </authorList>
    </citation>
    <scope>NUCLEOTIDE SEQUENCE [LARGE SCALE GENOMIC DNA]</scope>
    <source>
        <strain evidence="7 8">JCM 14344</strain>
    </source>
</reference>
<protein>
    <submittedName>
        <fullName evidence="7">ScbR family autoregulator-binding transcription factor</fullName>
    </submittedName>
</protein>
<evidence type="ECO:0000313" key="7">
    <source>
        <dbReference type="EMBL" id="MDF2258499.1"/>
    </source>
</evidence>
<evidence type="ECO:0000313" key="8">
    <source>
        <dbReference type="Proteomes" id="UP001220022"/>
    </source>
</evidence>
<dbReference type="EMBL" id="JARHTQ010000016">
    <property type="protein sequence ID" value="MDF2258499.1"/>
    <property type="molecule type" value="Genomic_DNA"/>
</dbReference>
<evidence type="ECO:0000256" key="3">
    <source>
        <dbReference type="ARBA" id="ARBA00023163"/>
    </source>
</evidence>
<name>A0ABT5Z3V2_9ACTN</name>
<feature type="DNA-binding region" description="H-T-H motif" evidence="4">
    <location>
        <begin position="31"/>
        <end position="50"/>
    </location>
</feature>
<sequence>MTKQERAARTRQELIRAAAETFAQHGYVQARLADISASAGVSPGALHFHFENKAALAAAVEAEASVALRAVARDVYRGRQIALQALTDATHALAELLRDDVVARSGFQLSCQNTLGTGLSLRQEWQGCVQHLLALAGTEGTLAEGVAEQDMATAIVGATIGFEVLGRDNPEWLSQRTVTRFWRVMQPRLAAPQVLERLNPAGARPLAGVAPYGPNRPSRGGADLEGRARS</sequence>
<dbReference type="InterPro" id="IPR050109">
    <property type="entry name" value="HTH-type_TetR-like_transc_reg"/>
</dbReference>
<evidence type="ECO:0000256" key="5">
    <source>
        <dbReference type="SAM" id="MobiDB-lite"/>
    </source>
</evidence>
<evidence type="ECO:0000256" key="1">
    <source>
        <dbReference type="ARBA" id="ARBA00023015"/>
    </source>
</evidence>